<dbReference type="FunFam" id="3.40.640.10:FF:000046">
    <property type="entry name" value="Cystathionine gamma-lyase"/>
    <property type="match status" value="1"/>
</dbReference>
<evidence type="ECO:0000256" key="1">
    <source>
        <dbReference type="ARBA" id="ARBA00001933"/>
    </source>
</evidence>
<dbReference type="Proteomes" id="UP000537592">
    <property type="component" value="Unassembled WGS sequence"/>
</dbReference>
<name>A0A7W5Z195_9HYPH</name>
<dbReference type="SUPFAM" id="SSF53383">
    <property type="entry name" value="PLP-dependent transferases"/>
    <property type="match status" value="1"/>
</dbReference>
<dbReference type="GO" id="GO:0003961">
    <property type="term" value="F:O-acetylhomoserine aminocarboxypropyltransferase activity"/>
    <property type="evidence" value="ECO:0007669"/>
    <property type="project" value="TreeGrafter"/>
</dbReference>
<proteinExistence type="inferred from homology"/>
<accession>A0A7W5Z195</accession>
<dbReference type="InterPro" id="IPR015421">
    <property type="entry name" value="PyrdxlP-dep_Trfase_major"/>
</dbReference>
<organism evidence="7 8">
    <name type="scientific">Pseudochelatococcus contaminans</name>
    <dbReference type="NCBI Taxonomy" id="1538103"/>
    <lineage>
        <taxon>Bacteria</taxon>
        <taxon>Pseudomonadati</taxon>
        <taxon>Pseudomonadota</taxon>
        <taxon>Alphaproteobacteria</taxon>
        <taxon>Hyphomicrobiales</taxon>
        <taxon>Chelatococcaceae</taxon>
        <taxon>Pseudochelatococcus</taxon>
    </lineage>
</organism>
<evidence type="ECO:0000313" key="7">
    <source>
        <dbReference type="EMBL" id="MBB3808138.1"/>
    </source>
</evidence>
<dbReference type="GO" id="GO:0019346">
    <property type="term" value="P:transsulfuration"/>
    <property type="evidence" value="ECO:0007669"/>
    <property type="project" value="InterPro"/>
</dbReference>
<dbReference type="GO" id="GO:0030170">
    <property type="term" value="F:pyridoxal phosphate binding"/>
    <property type="evidence" value="ECO:0007669"/>
    <property type="project" value="InterPro"/>
</dbReference>
<protein>
    <submittedName>
        <fullName evidence="7">OAH/OAS sulfhydrylase</fullName>
    </submittedName>
</protein>
<evidence type="ECO:0000256" key="5">
    <source>
        <dbReference type="PIRSR" id="PIRSR001434-2"/>
    </source>
</evidence>
<comment type="cofactor">
    <cofactor evidence="1 6">
        <name>pyridoxal 5'-phosphate</name>
        <dbReference type="ChEBI" id="CHEBI:597326"/>
    </cofactor>
</comment>
<dbReference type="EMBL" id="JACICC010000001">
    <property type="protein sequence ID" value="MBB3808138.1"/>
    <property type="molecule type" value="Genomic_DNA"/>
</dbReference>
<dbReference type="GO" id="GO:0004124">
    <property type="term" value="F:cysteine synthase activity"/>
    <property type="evidence" value="ECO:0007669"/>
    <property type="project" value="TreeGrafter"/>
</dbReference>
<dbReference type="PANTHER" id="PTHR43797:SF2">
    <property type="entry name" value="HOMOCYSTEINE_CYSTEINE SYNTHASE"/>
    <property type="match status" value="1"/>
</dbReference>
<evidence type="ECO:0000256" key="3">
    <source>
        <dbReference type="ARBA" id="ARBA00022679"/>
    </source>
</evidence>
<keyword evidence="3" id="KW-0808">Transferase</keyword>
<dbReference type="AlphaFoldDB" id="A0A7W5Z195"/>
<reference evidence="7 8" key="1">
    <citation type="submission" date="2020-08" db="EMBL/GenBank/DDBJ databases">
        <title>Genomic Encyclopedia of Type Strains, Phase IV (KMG-IV): sequencing the most valuable type-strain genomes for metagenomic binning, comparative biology and taxonomic classification.</title>
        <authorList>
            <person name="Goeker M."/>
        </authorList>
    </citation>
    <scope>NUCLEOTIDE SEQUENCE [LARGE SCALE GENOMIC DNA]</scope>
    <source>
        <strain evidence="7 8">DSM 28760</strain>
    </source>
</reference>
<evidence type="ECO:0000313" key="8">
    <source>
        <dbReference type="Proteomes" id="UP000537592"/>
    </source>
</evidence>
<gene>
    <name evidence="7" type="ORF">FHS81_000192</name>
</gene>
<dbReference type="GO" id="GO:0005737">
    <property type="term" value="C:cytoplasm"/>
    <property type="evidence" value="ECO:0007669"/>
    <property type="project" value="TreeGrafter"/>
</dbReference>
<dbReference type="PANTHER" id="PTHR43797">
    <property type="entry name" value="HOMOCYSTEINE/CYSTEINE SYNTHASE"/>
    <property type="match status" value="1"/>
</dbReference>
<dbReference type="RefSeq" id="WP_183750171.1">
    <property type="nucleotide sequence ID" value="NZ_JACICC010000001.1"/>
</dbReference>
<evidence type="ECO:0000256" key="6">
    <source>
        <dbReference type="RuleBase" id="RU362118"/>
    </source>
</evidence>
<dbReference type="NCBIfam" id="TIGR01326">
    <property type="entry name" value="OAH_OAS_sulfhy"/>
    <property type="match status" value="1"/>
</dbReference>
<sequence>MSSECKNRFATLAVHAGAAPDPATGARVTPLYLSNGFAFETPEAASDIFGLRKSGYSYGRGGNPTGAVLEKRIATLEGGTNAVTIASGQSALLVILLTLLQSGDEYVSANRLFGGSLGLMRRLEERHQLKVTFANPLELDNFEKAVTERTKAIVIESIVNPSGDVVDLAAISDIAKRHNIPLVVDNTLATPYLIRPIEYGADIVFHSLSKFIGGHGQVIGGIIVDAGKFNWAGDKRYPLLSQPWEDYGGIVLADKFPQTAFGVASRVYGMRDLGPGLSPFNSFLALTGTETLHLRMPRHVSNAQAVARHLAAHPAVAEVSYPGLENHPNHPLVKRYTPEGPGAVFTARLKGGEAAVKRLISNVKVFSHLANIGETRSLIIHPASTTHRNMPPEERLAAGLGPDVVRLSIGLEDALDLTADLDQALKD</sequence>
<feature type="modified residue" description="N6-(pyridoxal phosphate)lysine" evidence="5">
    <location>
        <position position="210"/>
    </location>
</feature>
<comment type="similarity">
    <text evidence="2 6">Belongs to the trans-sulfuration enzymes family.</text>
</comment>
<dbReference type="GO" id="GO:0071269">
    <property type="term" value="P:L-homocysteine biosynthetic process"/>
    <property type="evidence" value="ECO:0007669"/>
    <property type="project" value="TreeGrafter"/>
</dbReference>
<dbReference type="Gene3D" id="3.40.640.10">
    <property type="entry name" value="Type I PLP-dependent aspartate aminotransferase-like (Major domain)"/>
    <property type="match status" value="1"/>
</dbReference>
<evidence type="ECO:0000256" key="2">
    <source>
        <dbReference type="ARBA" id="ARBA00009077"/>
    </source>
</evidence>
<dbReference type="Pfam" id="PF01053">
    <property type="entry name" value="Cys_Met_Meta_PP"/>
    <property type="match status" value="1"/>
</dbReference>
<dbReference type="GO" id="GO:0006535">
    <property type="term" value="P:cysteine biosynthetic process from serine"/>
    <property type="evidence" value="ECO:0007669"/>
    <property type="project" value="TreeGrafter"/>
</dbReference>
<dbReference type="InterPro" id="IPR006235">
    <property type="entry name" value="OAc-hSer/O-AcSer_sulfhydrylase"/>
</dbReference>
<comment type="caution">
    <text evidence="7">The sequence shown here is derived from an EMBL/GenBank/DDBJ whole genome shotgun (WGS) entry which is preliminary data.</text>
</comment>
<keyword evidence="4 5" id="KW-0663">Pyridoxal phosphate</keyword>
<keyword evidence="8" id="KW-1185">Reference proteome</keyword>
<dbReference type="PIRSF" id="PIRSF001434">
    <property type="entry name" value="CGS"/>
    <property type="match status" value="1"/>
</dbReference>
<dbReference type="InterPro" id="IPR000277">
    <property type="entry name" value="Cys/Met-Metab_PyrdxlP-dep_enz"/>
</dbReference>
<dbReference type="CDD" id="cd00614">
    <property type="entry name" value="CGS_like"/>
    <property type="match status" value="1"/>
</dbReference>
<dbReference type="Gene3D" id="3.90.1150.10">
    <property type="entry name" value="Aspartate Aminotransferase, domain 1"/>
    <property type="match status" value="1"/>
</dbReference>
<evidence type="ECO:0000256" key="4">
    <source>
        <dbReference type="ARBA" id="ARBA00022898"/>
    </source>
</evidence>
<dbReference type="InterPro" id="IPR015422">
    <property type="entry name" value="PyrdxlP-dep_Trfase_small"/>
</dbReference>
<dbReference type="InterPro" id="IPR015424">
    <property type="entry name" value="PyrdxlP-dep_Trfase"/>
</dbReference>